<protein>
    <submittedName>
        <fullName evidence="1">Uncharacterized protein</fullName>
    </submittedName>
</protein>
<feature type="non-terminal residue" evidence="1">
    <location>
        <position position="1"/>
    </location>
</feature>
<dbReference type="InParanoid" id="A0A4S2N2U0"/>
<evidence type="ECO:0000313" key="2">
    <source>
        <dbReference type="Proteomes" id="UP000298138"/>
    </source>
</evidence>
<proteinExistence type="predicted"/>
<keyword evidence="2" id="KW-1185">Reference proteome</keyword>
<sequence length="56" mass="6352">MPPFCSPLLFDLWVSTPVLSSISKFKFPLPLRVRVSVHTHRPRPSNPFHLPPSLSS</sequence>
<dbReference type="EMBL" id="ML220113">
    <property type="protein sequence ID" value="TGZ83458.1"/>
    <property type="molecule type" value="Genomic_DNA"/>
</dbReference>
<organism evidence="1 2">
    <name type="scientific">Ascodesmis nigricans</name>
    <dbReference type="NCBI Taxonomy" id="341454"/>
    <lineage>
        <taxon>Eukaryota</taxon>
        <taxon>Fungi</taxon>
        <taxon>Dikarya</taxon>
        <taxon>Ascomycota</taxon>
        <taxon>Pezizomycotina</taxon>
        <taxon>Pezizomycetes</taxon>
        <taxon>Pezizales</taxon>
        <taxon>Ascodesmidaceae</taxon>
        <taxon>Ascodesmis</taxon>
    </lineage>
</organism>
<reference evidence="1 2" key="1">
    <citation type="submission" date="2019-04" db="EMBL/GenBank/DDBJ databases">
        <title>Comparative genomics and transcriptomics to analyze fruiting body development in filamentous ascomycetes.</title>
        <authorList>
            <consortium name="DOE Joint Genome Institute"/>
            <person name="Lutkenhaus R."/>
            <person name="Traeger S."/>
            <person name="Breuer J."/>
            <person name="Kuo A."/>
            <person name="Lipzen A."/>
            <person name="Pangilinan J."/>
            <person name="Dilworth D."/>
            <person name="Sandor L."/>
            <person name="Poggeler S."/>
            <person name="Barry K."/>
            <person name="Grigoriev I.V."/>
            <person name="Nowrousian M."/>
        </authorList>
    </citation>
    <scope>NUCLEOTIDE SEQUENCE [LARGE SCALE GENOMIC DNA]</scope>
    <source>
        <strain evidence="1 2">CBS 389.68</strain>
    </source>
</reference>
<dbReference type="Proteomes" id="UP000298138">
    <property type="component" value="Unassembled WGS sequence"/>
</dbReference>
<name>A0A4S2N2U0_9PEZI</name>
<evidence type="ECO:0000313" key="1">
    <source>
        <dbReference type="EMBL" id="TGZ83458.1"/>
    </source>
</evidence>
<gene>
    <name evidence="1" type="ORF">EX30DRAFT_338082</name>
</gene>
<dbReference type="AlphaFoldDB" id="A0A4S2N2U0"/>
<accession>A0A4S2N2U0</accession>